<dbReference type="CDD" id="cd11042">
    <property type="entry name" value="CYP51-like"/>
    <property type="match status" value="1"/>
</dbReference>
<dbReference type="PROSITE" id="PS00086">
    <property type="entry name" value="CYTOCHROME_P450"/>
    <property type="match status" value="1"/>
</dbReference>
<comment type="cofactor">
    <cofactor evidence="1 10">
        <name>heme</name>
        <dbReference type="ChEBI" id="CHEBI:30413"/>
    </cofactor>
</comment>
<dbReference type="InterPro" id="IPR036396">
    <property type="entry name" value="Cyt_P450_sf"/>
</dbReference>
<dbReference type="GO" id="GO:0020037">
    <property type="term" value="F:heme binding"/>
    <property type="evidence" value="ECO:0007669"/>
    <property type="project" value="InterPro"/>
</dbReference>
<evidence type="ECO:0000256" key="6">
    <source>
        <dbReference type="ARBA" id="ARBA00023002"/>
    </source>
</evidence>
<dbReference type="SUPFAM" id="SSF48264">
    <property type="entry name" value="Cytochrome P450"/>
    <property type="match status" value="1"/>
</dbReference>
<evidence type="ECO:0000256" key="9">
    <source>
        <dbReference type="ARBA" id="ARBA00023136"/>
    </source>
</evidence>
<comment type="similarity">
    <text evidence="3 11">Belongs to the cytochrome P450 family.</text>
</comment>
<proteinExistence type="inferred from homology"/>
<dbReference type="Gene3D" id="1.10.630.10">
    <property type="entry name" value="Cytochrome P450"/>
    <property type="match status" value="1"/>
</dbReference>
<gene>
    <name evidence="12" type="ORF">Dda_3276</name>
</gene>
<evidence type="ECO:0000256" key="4">
    <source>
        <dbReference type="ARBA" id="ARBA00022617"/>
    </source>
</evidence>
<keyword evidence="13" id="KW-1185">Reference proteome</keyword>
<evidence type="ECO:0000256" key="5">
    <source>
        <dbReference type="ARBA" id="ARBA00022723"/>
    </source>
</evidence>
<keyword evidence="6 11" id="KW-0560">Oxidoreductase</keyword>
<feature type="binding site" description="axial binding residue" evidence="10">
    <location>
        <position position="514"/>
    </location>
    <ligand>
        <name>heme</name>
        <dbReference type="ChEBI" id="CHEBI:30413"/>
    </ligand>
    <ligandPart>
        <name>Fe</name>
        <dbReference type="ChEBI" id="CHEBI:18248"/>
    </ligandPart>
</feature>
<evidence type="ECO:0000256" key="8">
    <source>
        <dbReference type="ARBA" id="ARBA00023033"/>
    </source>
</evidence>
<accession>A0AAD6J112</accession>
<dbReference type="PRINTS" id="PR00385">
    <property type="entry name" value="P450"/>
</dbReference>
<dbReference type="InterPro" id="IPR002403">
    <property type="entry name" value="Cyt_P450_E_grp-IV"/>
</dbReference>
<dbReference type="GO" id="GO:0016020">
    <property type="term" value="C:membrane"/>
    <property type="evidence" value="ECO:0007669"/>
    <property type="project" value="UniProtKB-SubCell"/>
</dbReference>
<keyword evidence="7 10" id="KW-0408">Iron</keyword>
<dbReference type="PANTHER" id="PTHR24304">
    <property type="entry name" value="CYTOCHROME P450 FAMILY 7"/>
    <property type="match status" value="1"/>
</dbReference>
<reference evidence="12" key="1">
    <citation type="submission" date="2023-01" db="EMBL/GenBank/DDBJ databases">
        <title>The chitinases involved in constricting ring structure development in the nematode-trapping fungus Drechslerella dactyloides.</title>
        <authorList>
            <person name="Wang R."/>
            <person name="Zhang L."/>
            <person name="Tang P."/>
            <person name="Li S."/>
            <person name="Liang L."/>
        </authorList>
    </citation>
    <scope>NUCLEOTIDE SEQUENCE</scope>
    <source>
        <strain evidence="12">YMF1.00031</strain>
    </source>
</reference>
<dbReference type="PRINTS" id="PR00465">
    <property type="entry name" value="EP450IV"/>
</dbReference>
<keyword evidence="9" id="KW-0472">Membrane</keyword>
<keyword evidence="8 11" id="KW-0503">Monooxygenase</keyword>
<dbReference type="AlphaFoldDB" id="A0AAD6J112"/>
<dbReference type="GO" id="GO:0008398">
    <property type="term" value="F:sterol 14-demethylase activity"/>
    <property type="evidence" value="ECO:0007669"/>
    <property type="project" value="UniProtKB-ARBA"/>
</dbReference>
<keyword evidence="5 10" id="KW-0479">Metal-binding</keyword>
<dbReference type="InterPro" id="IPR017972">
    <property type="entry name" value="Cyt_P450_CS"/>
</dbReference>
<dbReference type="PROSITE" id="PS51257">
    <property type="entry name" value="PROKAR_LIPOPROTEIN"/>
    <property type="match status" value="1"/>
</dbReference>
<evidence type="ECO:0000256" key="7">
    <source>
        <dbReference type="ARBA" id="ARBA00023004"/>
    </source>
</evidence>
<protein>
    <submittedName>
        <fullName evidence="12">Sterol 14-alpha demethylase</fullName>
    </submittedName>
</protein>
<evidence type="ECO:0000256" key="11">
    <source>
        <dbReference type="RuleBase" id="RU000461"/>
    </source>
</evidence>
<dbReference type="FunFam" id="1.10.630.10:FF:000033">
    <property type="entry name" value="14-alpha sterol demethylase"/>
    <property type="match status" value="1"/>
</dbReference>
<evidence type="ECO:0000256" key="2">
    <source>
        <dbReference type="ARBA" id="ARBA00004370"/>
    </source>
</evidence>
<dbReference type="InterPro" id="IPR001128">
    <property type="entry name" value="Cyt_P450"/>
</dbReference>
<dbReference type="PANTHER" id="PTHR24304:SF2">
    <property type="entry name" value="24-HYDROXYCHOLESTEROL 7-ALPHA-HYDROXYLASE"/>
    <property type="match status" value="1"/>
</dbReference>
<comment type="caution">
    <text evidence="12">The sequence shown here is derived from an EMBL/GenBank/DDBJ whole genome shotgun (WGS) entry which is preliminary data.</text>
</comment>
<dbReference type="InterPro" id="IPR050529">
    <property type="entry name" value="CYP450_sterol_14alpha_dmase"/>
</dbReference>
<organism evidence="12 13">
    <name type="scientific">Drechslerella dactyloides</name>
    <name type="common">Nematode-trapping fungus</name>
    <name type="synonym">Arthrobotrys dactyloides</name>
    <dbReference type="NCBI Taxonomy" id="74499"/>
    <lineage>
        <taxon>Eukaryota</taxon>
        <taxon>Fungi</taxon>
        <taxon>Dikarya</taxon>
        <taxon>Ascomycota</taxon>
        <taxon>Pezizomycotina</taxon>
        <taxon>Orbiliomycetes</taxon>
        <taxon>Orbiliales</taxon>
        <taxon>Orbiliaceae</taxon>
        <taxon>Drechslerella</taxon>
    </lineage>
</organism>
<evidence type="ECO:0000313" key="12">
    <source>
        <dbReference type="EMBL" id="KAJ6262468.1"/>
    </source>
</evidence>
<keyword evidence="4 10" id="KW-0349">Heme</keyword>
<name>A0AAD6J112_DREDA</name>
<evidence type="ECO:0000256" key="1">
    <source>
        <dbReference type="ARBA" id="ARBA00001971"/>
    </source>
</evidence>
<comment type="subcellular location">
    <subcellularLocation>
        <location evidence="2">Membrane</location>
    </subcellularLocation>
</comment>
<dbReference type="Proteomes" id="UP001221413">
    <property type="component" value="Unassembled WGS sequence"/>
</dbReference>
<dbReference type="Pfam" id="PF00067">
    <property type="entry name" value="p450"/>
    <property type="match status" value="1"/>
</dbReference>
<evidence type="ECO:0000256" key="10">
    <source>
        <dbReference type="PIRSR" id="PIRSR602403-1"/>
    </source>
</evidence>
<sequence length="574" mass="64374">MAARRPPGSFWRKALARLAVGASVPGVASCFRQAKKSSRSCSAQLPDRLTSTMGLLSGLLEQASVHLEGQNIWVLGPSLFGAVLLLSVVVNVLGQLLFADPNQPPVVFHWFPFIGSTVSYGMEPYEFFNKCQKQYGDVFTFVLLGRRMTVTLGPKGNEFVFNGKHADLCAEEAYTHLTTPVFGEGVVYDCPNHMLMEQKKFMKFGLTTETFKQYVPLIKDEILSFFANSPYFKGDAGRVPLSTAVPQLVLFTASRSLQGKQVRQALTTTHAALFHDLDMGFTPVNFMFPWLPLPHNAKRDKAQRAMAKLYMDIIAKRKAGEEKEQEIDMIWNLMNRNYKDGRPLSDRDIAHCMIALLMAGQHTSMATTTWTLLHLAAKPEIQQALYDEQVRVFGKDLAPLSYEKLSELSLVNNTIKEILRIHPPLHSLIRKVKSPLHVPNTDYVIPSSHFVMAAPGVSAMDEQYFKNAKDFDPFRWIGHEKDEDNAEKFDFGFGLVSKGTASPYLPFGAGRHRCIGEQFANVQLGTIISTFIREFEFSLPPGQKEVPPVDYNSMVALATAPAMVHWKRRQHSSH</sequence>
<evidence type="ECO:0000256" key="3">
    <source>
        <dbReference type="ARBA" id="ARBA00010617"/>
    </source>
</evidence>
<dbReference type="GO" id="GO:0005506">
    <property type="term" value="F:iron ion binding"/>
    <property type="evidence" value="ECO:0007669"/>
    <property type="project" value="InterPro"/>
</dbReference>
<dbReference type="EMBL" id="JAQGDS010000003">
    <property type="protein sequence ID" value="KAJ6262468.1"/>
    <property type="molecule type" value="Genomic_DNA"/>
</dbReference>
<evidence type="ECO:0000313" key="13">
    <source>
        <dbReference type="Proteomes" id="UP001221413"/>
    </source>
</evidence>